<keyword evidence="2" id="KW-0808">Transferase</keyword>
<name>A0A2I1K0G3_9LACT</name>
<evidence type="ECO:0000313" key="7">
    <source>
        <dbReference type="EMBL" id="PKY89025.1"/>
    </source>
</evidence>
<keyword evidence="5" id="KW-0067">ATP-binding</keyword>
<dbReference type="InterPro" id="IPR013749">
    <property type="entry name" value="PM/HMP-P_kinase-1"/>
</dbReference>
<keyword evidence="4" id="KW-0418">Kinase</keyword>
<evidence type="ECO:0000313" key="8">
    <source>
        <dbReference type="Proteomes" id="UP000234384"/>
    </source>
</evidence>
<dbReference type="OrthoDB" id="9800808at2"/>
<evidence type="ECO:0000256" key="3">
    <source>
        <dbReference type="ARBA" id="ARBA00022741"/>
    </source>
</evidence>
<gene>
    <name evidence="7" type="ORF">CYJ57_04625</name>
</gene>
<dbReference type="GO" id="GO:0005524">
    <property type="term" value="F:ATP binding"/>
    <property type="evidence" value="ECO:0007669"/>
    <property type="project" value="UniProtKB-KW"/>
</dbReference>
<evidence type="ECO:0000256" key="4">
    <source>
        <dbReference type="ARBA" id="ARBA00022777"/>
    </source>
</evidence>
<dbReference type="PANTHER" id="PTHR10534:SF2">
    <property type="entry name" value="PYRIDOXAL KINASE"/>
    <property type="match status" value="1"/>
</dbReference>
<organism evidence="7 8">
    <name type="scientific">Falseniella ignava</name>
    <dbReference type="NCBI Taxonomy" id="137730"/>
    <lineage>
        <taxon>Bacteria</taxon>
        <taxon>Bacillati</taxon>
        <taxon>Bacillota</taxon>
        <taxon>Bacilli</taxon>
        <taxon>Lactobacillales</taxon>
        <taxon>Aerococcaceae</taxon>
        <taxon>Falseniella</taxon>
    </lineage>
</organism>
<dbReference type="EMBL" id="PKHE01000010">
    <property type="protein sequence ID" value="PKY89025.1"/>
    <property type="molecule type" value="Genomic_DNA"/>
</dbReference>
<protein>
    <recommendedName>
        <fullName evidence="1">pyridoxal kinase</fullName>
        <ecNumber evidence="1">2.7.1.35</ecNumber>
    </recommendedName>
</protein>
<dbReference type="Pfam" id="PF08543">
    <property type="entry name" value="Phos_pyr_kin"/>
    <property type="match status" value="1"/>
</dbReference>
<feature type="domain" description="Pyridoxamine kinase/Phosphomethylpyrimidine kinase" evidence="6">
    <location>
        <begin position="80"/>
        <end position="261"/>
    </location>
</feature>
<dbReference type="InterPro" id="IPR029056">
    <property type="entry name" value="Ribokinase-like"/>
</dbReference>
<evidence type="ECO:0000259" key="6">
    <source>
        <dbReference type="Pfam" id="PF08543"/>
    </source>
</evidence>
<evidence type="ECO:0000256" key="2">
    <source>
        <dbReference type="ARBA" id="ARBA00022679"/>
    </source>
</evidence>
<dbReference type="AlphaFoldDB" id="A0A2I1K0G3"/>
<dbReference type="PANTHER" id="PTHR10534">
    <property type="entry name" value="PYRIDOXAL KINASE"/>
    <property type="match status" value="1"/>
</dbReference>
<proteinExistence type="predicted"/>
<dbReference type="Gene3D" id="3.40.1190.20">
    <property type="match status" value="1"/>
</dbReference>
<dbReference type="GO" id="GO:0005829">
    <property type="term" value="C:cytosol"/>
    <property type="evidence" value="ECO:0007669"/>
    <property type="project" value="TreeGrafter"/>
</dbReference>
<evidence type="ECO:0000256" key="5">
    <source>
        <dbReference type="ARBA" id="ARBA00022840"/>
    </source>
</evidence>
<reference evidence="7 8" key="1">
    <citation type="submission" date="2017-12" db="EMBL/GenBank/DDBJ databases">
        <title>Phylogenetic diversity of female urinary microbiome.</title>
        <authorList>
            <person name="Thomas-White K."/>
            <person name="Wolfe A.J."/>
        </authorList>
    </citation>
    <scope>NUCLEOTIDE SEQUENCE [LARGE SCALE GENOMIC DNA]</scope>
    <source>
        <strain evidence="7 8">UMB0898</strain>
    </source>
</reference>
<dbReference type="GO" id="GO:0008478">
    <property type="term" value="F:pyridoxal kinase activity"/>
    <property type="evidence" value="ECO:0007669"/>
    <property type="project" value="UniProtKB-EC"/>
</dbReference>
<sequence>MMKTEMIMVVNDWPGLGKAAASINVPILNAAQYEVALLPTLLLSTHTGFEGFVIKSLGDSFMEFAKHWQTQPVKYPAILTGYFENAAQIEQFVTYLEIIRLDQAQDAIVVTDPIMAEGGQLYPGFTEEIIIGMRHLLSQSDIILPNITEAYLLADLPYQPRPTHDELCQLTEKLHQLGPDNVIITGVHHNEQIGFFLSQKDHEPVYIMHQYYETEYCGTGDTAISLLTVFHLAGDSLENSLKKSSILLEEAMNVSYQQGRSRNMGINFEKILPKIATMMTKNI</sequence>
<evidence type="ECO:0000256" key="1">
    <source>
        <dbReference type="ARBA" id="ARBA00012104"/>
    </source>
</evidence>
<dbReference type="NCBIfam" id="NF005491">
    <property type="entry name" value="PRK07105.1"/>
    <property type="match status" value="1"/>
</dbReference>
<dbReference type="Proteomes" id="UP000234384">
    <property type="component" value="Unassembled WGS sequence"/>
</dbReference>
<dbReference type="EC" id="2.7.1.35" evidence="1"/>
<dbReference type="GO" id="GO:0009443">
    <property type="term" value="P:pyridoxal 5'-phosphate salvage"/>
    <property type="evidence" value="ECO:0007669"/>
    <property type="project" value="InterPro"/>
</dbReference>
<comment type="caution">
    <text evidence="7">The sequence shown here is derived from an EMBL/GenBank/DDBJ whole genome shotgun (WGS) entry which is preliminary data.</text>
</comment>
<accession>A0A2I1K0G3</accession>
<keyword evidence="3" id="KW-0547">Nucleotide-binding</keyword>
<dbReference type="InterPro" id="IPR004625">
    <property type="entry name" value="PyrdxlKinase"/>
</dbReference>
<dbReference type="SUPFAM" id="SSF53613">
    <property type="entry name" value="Ribokinase-like"/>
    <property type="match status" value="1"/>
</dbReference>